<gene>
    <name evidence="2" type="ORF">E6K74_04370</name>
</gene>
<dbReference type="InterPro" id="IPR000601">
    <property type="entry name" value="PKD_dom"/>
</dbReference>
<evidence type="ECO:0000259" key="1">
    <source>
        <dbReference type="PROSITE" id="PS50093"/>
    </source>
</evidence>
<comment type="caution">
    <text evidence="2">The sequence shown here is derived from an EMBL/GenBank/DDBJ whole genome shotgun (WGS) entry which is preliminary data.</text>
</comment>
<evidence type="ECO:0000313" key="3">
    <source>
        <dbReference type="Proteomes" id="UP000319829"/>
    </source>
</evidence>
<dbReference type="InterPro" id="IPR015919">
    <property type="entry name" value="Cadherin-like_sf"/>
</dbReference>
<dbReference type="SUPFAM" id="SSF49299">
    <property type="entry name" value="PKD domain"/>
    <property type="match status" value="1"/>
</dbReference>
<dbReference type="CDD" id="cd00146">
    <property type="entry name" value="PKD"/>
    <property type="match status" value="1"/>
</dbReference>
<dbReference type="Pfam" id="PF17963">
    <property type="entry name" value="Big_9"/>
    <property type="match status" value="1"/>
</dbReference>
<dbReference type="AlphaFoldDB" id="A0A538SUH8"/>
<dbReference type="InterPro" id="IPR035986">
    <property type="entry name" value="PKD_dom_sf"/>
</dbReference>
<dbReference type="GO" id="GO:0016020">
    <property type="term" value="C:membrane"/>
    <property type="evidence" value="ECO:0007669"/>
    <property type="project" value="InterPro"/>
</dbReference>
<sequence length="443" mass="44848">LTITQSGKPASLTFTAQAAGPSPRTATITGTPAAGSAGSYSIVFTVNDGSGATNATASSTTVLTITGGNHPPTLTQPANMNVDEGKTADQIVTGSDQDGDALTFTKASGPLFMTVTTTNNTTGNVHLAPGFSDAGSYTASVQVSDGKGGTDARSFTITVNPVNRGPTANPGGPYNGVVGVPVNFDGTGSTDPDGDALTYAWNFGDGGTAVGSMTSHAYADSGDFAVCLTVADRPAGDPNLLSDTKCTTAHITTELPARVFTVGGNGTIRLASGKPKSCFQIEPVGGDYVNSDVNLPSITATYGTATVSVDPARTAIDSDKDANGVQEITACFTKAQLRILFAGLPAGHNLVTVTIKGNLTTGARFMGTVQVDVVSNGSFSAATASVSPNPLNPASTLYFATSKPGTVKVEMFDLQGRLVRTIVTETFMGAGDHEALEVIPAVA</sequence>
<dbReference type="Proteomes" id="UP000319829">
    <property type="component" value="Unassembled WGS sequence"/>
</dbReference>
<organism evidence="2 3">
    <name type="scientific">Eiseniibacteriota bacterium</name>
    <dbReference type="NCBI Taxonomy" id="2212470"/>
    <lineage>
        <taxon>Bacteria</taxon>
        <taxon>Candidatus Eiseniibacteriota</taxon>
    </lineage>
</organism>
<dbReference type="Pfam" id="PF18911">
    <property type="entry name" value="PKD_4"/>
    <property type="match status" value="1"/>
</dbReference>
<feature type="non-terminal residue" evidence="2">
    <location>
        <position position="1"/>
    </location>
</feature>
<proteinExistence type="predicted"/>
<protein>
    <submittedName>
        <fullName evidence="2">PKD domain-containing protein</fullName>
    </submittedName>
</protein>
<accession>A0A538SUH8</accession>
<reference evidence="2 3" key="1">
    <citation type="journal article" date="2019" name="Nat. Microbiol.">
        <title>Mediterranean grassland soil C-N compound turnover is dependent on rainfall and depth, and is mediated by genomically divergent microorganisms.</title>
        <authorList>
            <person name="Diamond S."/>
            <person name="Andeer P.F."/>
            <person name="Li Z."/>
            <person name="Crits-Christoph A."/>
            <person name="Burstein D."/>
            <person name="Anantharaman K."/>
            <person name="Lane K.R."/>
            <person name="Thomas B.C."/>
            <person name="Pan C."/>
            <person name="Northen T.R."/>
            <person name="Banfield J.F."/>
        </authorList>
    </citation>
    <scope>NUCLEOTIDE SEQUENCE [LARGE SCALE GENOMIC DNA]</scope>
    <source>
        <strain evidence="2">WS_4</strain>
    </source>
</reference>
<dbReference type="Gene3D" id="2.60.40.10">
    <property type="entry name" value="Immunoglobulins"/>
    <property type="match status" value="3"/>
</dbReference>
<dbReference type="InterPro" id="IPR013783">
    <property type="entry name" value="Ig-like_fold"/>
</dbReference>
<dbReference type="PROSITE" id="PS50093">
    <property type="entry name" value="PKD"/>
    <property type="match status" value="1"/>
</dbReference>
<dbReference type="SUPFAM" id="SSF49313">
    <property type="entry name" value="Cadherin-like"/>
    <property type="match status" value="2"/>
</dbReference>
<name>A0A538SUH8_UNCEI</name>
<dbReference type="SMART" id="SM00089">
    <property type="entry name" value="PKD"/>
    <property type="match status" value="2"/>
</dbReference>
<feature type="domain" description="PKD" evidence="1">
    <location>
        <begin position="165"/>
        <end position="232"/>
    </location>
</feature>
<dbReference type="EMBL" id="VBOU01000044">
    <property type="protein sequence ID" value="TMQ55047.1"/>
    <property type="molecule type" value="Genomic_DNA"/>
</dbReference>
<dbReference type="InterPro" id="IPR022409">
    <property type="entry name" value="PKD/Chitinase_dom"/>
</dbReference>
<evidence type="ECO:0000313" key="2">
    <source>
        <dbReference type="EMBL" id="TMQ55047.1"/>
    </source>
</evidence>
<dbReference type="GO" id="GO:0005509">
    <property type="term" value="F:calcium ion binding"/>
    <property type="evidence" value="ECO:0007669"/>
    <property type="project" value="InterPro"/>
</dbReference>